<comment type="caution">
    <text evidence="2">The sequence shown here is derived from an EMBL/GenBank/DDBJ whole genome shotgun (WGS) entry which is preliminary data.</text>
</comment>
<evidence type="ECO:0000256" key="1">
    <source>
        <dbReference type="SAM" id="MobiDB-lite"/>
    </source>
</evidence>
<dbReference type="OrthoDB" id="513772at2759"/>
<name>A0A8S1IQT1_9CHLO</name>
<sequence length="440" mass="45667">MSTSSAAASICADGAPGEASIAEEPAGHSRMRKSSSSPVLSTLGIPEGRLEAGGAEGDSGLNVYVVARAIERGGPQMLHSLSKDAKNAMVPLGVCHYMTVFETSDGRLVQFDFGPAGGDVHKGVPVSWVAGAERGEEGKAGLGGRHGVEGEIREHQLAALPEEHLFIGHTPLRLSDIRSYNAVQPLHYELHSNDCRHYVNSLVHFTTGVDGASVQLVRETYRRRHARPPALSARAVQFAQYFTDVANWGRVKAASGTTLATLLAAWSGRGLVGRMASNTLTPALRAVSVSKSLTTVITKNPVAGAAAAVAATTPTWADAPLIRETVSLGSAMNRGLMSAAGSAAGWLDWLRAQGALVDLASASSRGSRGGGALGPGVVSSTAAVAVAVTRGAAGLLMRGRSERHGKRKARRRAVAVAGVGRGLQLGRPPRLARPALQSNE</sequence>
<reference evidence="2" key="1">
    <citation type="submission" date="2020-12" db="EMBL/GenBank/DDBJ databases">
        <authorList>
            <person name="Iha C."/>
        </authorList>
    </citation>
    <scope>NUCLEOTIDE SEQUENCE</scope>
</reference>
<gene>
    <name evidence="2" type="ORF">OSTQU699_LOCUS2667</name>
</gene>
<accession>A0A8S1IQT1</accession>
<organism evidence="2 3">
    <name type="scientific">Ostreobium quekettii</name>
    <dbReference type="NCBI Taxonomy" id="121088"/>
    <lineage>
        <taxon>Eukaryota</taxon>
        <taxon>Viridiplantae</taxon>
        <taxon>Chlorophyta</taxon>
        <taxon>core chlorophytes</taxon>
        <taxon>Ulvophyceae</taxon>
        <taxon>TCBD clade</taxon>
        <taxon>Bryopsidales</taxon>
        <taxon>Ostreobineae</taxon>
        <taxon>Ostreobiaceae</taxon>
        <taxon>Ostreobium</taxon>
    </lineage>
</organism>
<evidence type="ECO:0000313" key="3">
    <source>
        <dbReference type="Proteomes" id="UP000708148"/>
    </source>
</evidence>
<dbReference type="EMBL" id="CAJHUC010000640">
    <property type="protein sequence ID" value="CAD7697306.1"/>
    <property type="molecule type" value="Genomic_DNA"/>
</dbReference>
<protein>
    <submittedName>
        <fullName evidence="2">Uncharacterized protein</fullName>
    </submittedName>
</protein>
<dbReference type="AlphaFoldDB" id="A0A8S1IQT1"/>
<dbReference type="Proteomes" id="UP000708148">
    <property type="component" value="Unassembled WGS sequence"/>
</dbReference>
<proteinExistence type="predicted"/>
<evidence type="ECO:0000313" key="2">
    <source>
        <dbReference type="EMBL" id="CAD7697306.1"/>
    </source>
</evidence>
<feature type="region of interest" description="Disordered" evidence="1">
    <location>
        <begin position="1"/>
        <end position="45"/>
    </location>
</feature>
<keyword evidence="3" id="KW-1185">Reference proteome</keyword>
<feature type="region of interest" description="Disordered" evidence="1">
    <location>
        <begin position="420"/>
        <end position="440"/>
    </location>
</feature>